<dbReference type="Pfam" id="PF01270">
    <property type="entry name" value="Glyco_hydro_8"/>
    <property type="match status" value="1"/>
</dbReference>
<reference evidence="8 9" key="1">
    <citation type="journal article" date="2012" name="J. Bacteriol.">
        <title>Complete genome sequences of Desulfosporosinus orientis DSM765T, Desulfosporosinus youngiae DSM17734T, Desulfosporosinus meridiei DSM13257T, and Desulfosporosinus acidiphilus DSM22704T.</title>
        <authorList>
            <person name="Pester M."/>
            <person name="Brambilla E."/>
            <person name="Alazard D."/>
            <person name="Rattei T."/>
            <person name="Weinmaier T."/>
            <person name="Han J."/>
            <person name="Lucas S."/>
            <person name="Lapidus A."/>
            <person name="Cheng J.F."/>
            <person name="Goodwin L."/>
            <person name="Pitluck S."/>
            <person name="Peters L."/>
            <person name="Ovchinnikova G."/>
            <person name="Teshima H."/>
            <person name="Detter J.C."/>
            <person name="Han C.S."/>
            <person name="Tapia R."/>
            <person name="Land M.L."/>
            <person name="Hauser L."/>
            <person name="Kyrpides N.C."/>
            <person name="Ivanova N.N."/>
            <person name="Pagani I."/>
            <person name="Huntmann M."/>
            <person name="Wei C.L."/>
            <person name="Davenport K.W."/>
            <person name="Daligault H."/>
            <person name="Chain P.S."/>
            <person name="Chen A."/>
            <person name="Mavromatis K."/>
            <person name="Markowitz V."/>
            <person name="Szeto E."/>
            <person name="Mikhailova N."/>
            <person name="Pati A."/>
            <person name="Wagner M."/>
            <person name="Woyke T."/>
            <person name="Ollivier B."/>
            <person name="Klenk H.P."/>
            <person name="Spring S."/>
            <person name="Loy A."/>
        </authorList>
    </citation>
    <scope>NUCLEOTIDE SEQUENCE [LARGE SCALE GENOMIC DNA]</scope>
    <source>
        <strain evidence="9">DSM 22704 / JCM 16185 / SJ4</strain>
    </source>
</reference>
<sequence>MKQLNIGLLIKAIITLSVILILLGAFLFYGWQTYIQRQARSAYESWLSYIVPAGTNRDRVINPQMENSTVSEGIGYGMLFSVAFDDIYHFDRLWSYANHNLDAKGLMNWKIGKNGEILGQGSATDADQDIAYALILAEEKWPGRGYVQAAKQILNSIVTYESDQEGLLLPGDNWGNPEIYNPSYIAPAYYELFYKITGNLVWEKIAQANSNWLVKTLNNTTGLAPDWADHLGYPKDNNYGYDAIRVPIRWICYYRQNHNVNARNILGKELGTLKLLAKRGLKSGYTLEGVPTVNFLNTDYLASFTALSLYKPYSPLSISLIWRLSHSQSPTYYGNAMKVWVMSLAANKF</sequence>
<evidence type="ECO:0000256" key="3">
    <source>
        <dbReference type="ARBA" id="ARBA00022801"/>
    </source>
</evidence>
<dbReference type="STRING" id="646529.Desaci_2493"/>
<dbReference type="AlphaFoldDB" id="I4D6L5"/>
<keyword evidence="7" id="KW-0472">Membrane</keyword>
<accession>I4D6L5</accession>
<evidence type="ECO:0000313" key="8">
    <source>
        <dbReference type="EMBL" id="AFM41439.1"/>
    </source>
</evidence>
<feature type="active site" description="Nucleophile" evidence="5">
    <location>
        <position position="125"/>
    </location>
</feature>
<dbReference type="SUPFAM" id="SSF48208">
    <property type="entry name" value="Six-hairpin glycosidases"/>
    <property type="match status" value="1"/>
</dbReference>
<proteinExistence type="inferred from homology"/>
<organism evidence="8 9">
    <name type="scientific">Desulfosporosinus acidiphilus (strain DSM 22704 / JCM 16185 / SJ4)</name>
    <dbReference type="NCBI Taxonomy" id="646529"/>
    <lineage>
        <taxon>Bacteria</taxon>
        <taxon>Bacillati</taxon>
        <taxon>Bacillota</taxon>
        <taxon>Clostridia</taxon>
        <taxon>Eubacteriales</taxon>
        <taxon>Desulfitobacteriaceae</taxon>
        <taxon>Desulfosporosinus</taxon>
    </lineage>
</organism>
<keyword evidence="4 6" id="KW-0326">Glycosidase</keyword>
<dbReference type="eggNOG" id="COG3405">
    <property type="taxonomic scope" value="Bacteria"/>
</dbReference>
<dbReference type="PROSITE" id="PS00812">
    <property type="entry name" value="GLYCOSYL_HYDROL_F8"/>
    <property type="match status" value="1"/>
</dbReference>
<dbReference type="GO" id="GO:0000272">
    <property type="term" value="P:polysaccharide catabolic process"/>
    <property type="evidence" value="ECO:0007669"/>
    <property type="project" value="UniProtKB-KW"/>
</dbReference>
<keyword evidence="7" id="KW-0812">Transmembrane</keyword>
<evidence type="ECO:0000256" key="7">
    <source>
        <dbReference type="SAM" id="Phobius"/>
    </source>
</evidence>
<keyword evidence="3 6" id="KW-0378">Hydrolase</keyword>
<gene>
    <name evidence="8" type="ordered locus">Desaci_2493</name>
</gene>
<comment type="similarity">
    <text evidence="1 6">Belongs to the glycosyl hydrolase 8 (cellulase D) family.</text>
</comment>
<dbReference type="EMBL" id="CP003639">
    <property type="protein sequence ID" value="AFM41439.1"/>
    <property type="molecule type" value="Genomic_DNA"/>
</dbReference>
<dbReference type="InterPro" id="IPR012341">
    <property type="entry name" value="6hp_glycosidase-like_sf"/>
</dbReference>
<dbReference type="KEGG" id="dai:Desaci_2493"/>
<name>I4D6L5_DESAJ</name>
<dbReference type="HOGENOM" id="CLU_843970_0_0_9"/>
<keyword evidence="2" id="KW-0732">Signal</keyword>
<protein>
    <recommendedName>
        <fullName evidence="6">Glucanase</fullName>
        <ecNumber evidence="6">3.2.1.-</ecNumber>
    </recommendedName>
</protein>
<feature type="transmembrane region" description="Helical" evidence="7">
    <location>
        <begin position="12"/>
        <end position="31"/>
    </location>
</feature>
<dbReference type="InterPro" id="IPR002037">
    <property type="entry name" value="Glyco_hydro_8"/>
</dbReference>
<keyword evidence="6" id="KW-0119">Carbohydrate metabolism</keyword>
<dbReference type="Proteomes" id="UP000002892">
    <property type="component" value="Chromosome"/>
</dbReference>
<evidence type="ECO:0000313" key="9">
    <source>
        <dbReference type="Proteomes" id="UP000002892"/>
    </source>
</evidence>
<dbReference type="PRINTS" id="PR00735">
    <property type="entry name" value="GLHYDRLASE8"/>
</dbReference>
<evidence type="ECO:0000256" key="2">
    <source>
        <dbReference type="ARBA" id="ARBA00022729"/>
    </source>
</evidence>
<evidence type="ECO:0000256" key="5">
    <source>
        <dbReference type="PROSITE-ProRule" id="PRU10058"/>
    </source>
</evidence>
<dbReference type="GO" id="GO:0004553">
    <property type="term" value="F:hydrolase activity, hydrolyzing O-glycosyl compounds"/>
    <property type="evidence" value="ECO:0007669"/>
    <property type="project" value="InterPro"/>
</dbReference>
<dbReference type="OrthoDB" id="9803461at2"/>
<keyword evidence="6" id="KW-0624">Polysaccharide degradation</keyword>
<keyword evidence="9" id="KW-1185">Reference proteome</keyword>
<keyword evidence="7" id="KW-1133">Transmembrane helix</keyword>
<evidence type="ECO:0000256" key="1">
    <source>
        <dbReference type="ARBA" id="ARBA00009209"/>
    </source>
</evidence>
<evidence type="ECO:0000256" key="6">
    <source>
        <dbReference type="RuleBase" id="RU361167"/>
    </source>
</evidence>
<dbReference type="Gene3D" id="1.50.10.10">
    <property type="match status" value="1"/>
</dbReference>
<dbReference type="RefSeq" id="WP_014827437.1">
    <property type="nucleotide sequence ID" value="NC_018068.1"/>
</dbReference>
<dbReference type="InterPro" id="IPR008928">
    <property type="entry name" value="6-hairpin_glycosidase_sf"/>
</dbReference>
<evidence type="ECO:0000256" key="4">
    <source>
        <dbReference type="ARBA" id="ARBA00023295"/>
    </source>
</evidence>
<dbReference type="EC" id="3.2.1.-" evidence="6"/>
<dbReference type="InterPro" id="IPR019834">
    <property type="entry name" value="Glyco_hydro_8_CS"/>
</dbReference>